<feature type="binding site" evidence="9">
    <location>
        <position position="92"/>
    </location>
    <ligand>
        <name>Mg(2+)</name>
        <dbReference type="ChEBI" id="CHEBI:18420"/>
        <label>1</label>
    </ligand>
</feature>
<dbReference type="Proteomes" id="UP000176846">
    <property type="component" value="Unassembled WGS sequence"/>
</dbReference>
<comment type="function">
    <text evidence="9">Catalyzes the transfer of the phosphoribosyl group of 5-phosphorylribose-1-pyrophosphate (PRPP) to anthranilate to yield N-(5'-phosphoribosyl)-anthranilate (PRA).</text>
</comment>
<evidence type="ECO:0000256" key="9">
    <source>
        <dbReference type="HAMAP-Rule" id="MF_00211"/>
    </source>
</evidence>
<keyword evidence="9" id="KW-0460">Magnesium</keyword>
<feature type="binding site" evidence="9">
    <location>
        <position position="88"/>
    </location>
    <ligand>
        <name>5-phospho-alpha-D-ribose 1-diphosphate</name>
        <dbReference type="ChEBI" id="CHEBI:58017"/>
    </ligand>
</feature>
<reference evidence="12 13" key="1">
    <citation type="journal article" date="2016" name="Nat. Commun.">
        <title>Thousands of microbial genomes shed light on interconnected biogeochemical processes in an aquifer system.</title>
        <authorList>
            <person name="Anantharaman K."/>
            <person name="Brown C.T."/>
            <person name="Hug L.A."/>
            <person name="Sharon I."/>
            <person name="Castelle C.J."/>
            <person name="Probst A.J."/>
            <person name="Thomas B.C."/>
            <person name="Singh A."/>
            <person name="Wilkins M.J."/>
            <person name="Karaoz U."/>
            <person name="Brodie E.L."/>
            <person name="Williams K.H."/>
            <person name="Hubbard S.S."/>
            <person name="Banfield J.F."/>
        </authorList>
    </citation>
    <scope>NUCLEOTIDE SEQUENCE [LARGE SCALE GENOMIC DNA]</scope>
</reference>
<keyword evidence="6 9" id="KW-0057">Aromatic amino acid biosynthesis</keyword>
<feature type="binding site" evidence="9">
    <location>
        <begin position="83"/>
        <end position="84"/>
    </location>
    <ligand>
        <name>5-phospho-alpha-D-ribose 1-diphosphate</name>
        <dbReference type="ChEBI" id="CHEBI:58017"/>
    </ligand>
</feature>
<comment type="caution">
    <text evidence="9">Lacks conserved residue(s) required for the propagation of feature annotation.</text>
</comment>
<evidence type="ECO:0000256" key="3">
    <source>
        <dbReference type="ARBA" id="ARBA00022676"/>
    </source>
</evidence>
<feature type="binding site" evidence="9">
    <location>
        <position position="226"/>
    </location>
    <ligand>
        <name>Mg(2+)</name>
        <dbReference type="ChEBI" id="CHEBI:18420"/>
        <label>2</label>
    </ligand>
</feature>
<comment type="pathway">
    <text evidence="1 9">Amino-acid biosynthesis; L-tryptophan biosynthesis; L-tryptophan from chorismate: step 2/5.</text>
</comment>
<evidence type="ECO:0000256" key="5">
    <source>
        <dbReference type="ARBA" id="ARBA00022822"/>
    </source>
</evidence>
<feature type="binding site" evidence="9">
    <location>
        <begin position="108"/>
        <end position="116"/>
    </location>
    <ligand>
        <name>5-phospho-alpha-D-ribose 1-diphosphate</name>
        <dbReference type="ChEBI" id="CHEBI:58017"/>
    </ligand>
</feature>
<keyword evidence="5 9" id="KW-0822">Tryptophan biosynthesis</keyword>
<dbReference type="PANTHER" id="PTHR43285">
    <property type="entry name" value="ANTHRANILATE PHOSPHORIBOSYLTRANSFERASE"/>
    <property type="match status" value="1"/>
</dbReference>
<dbReference type="AlphaFoldDB" id="A0A1F7UVY8"/>
<comment type="similarity">
    <text evidence="9">Belongs to the anthranilate phosphoribosyltransferase family.</text>
</comment>
<evidence type="ECO:0000256" key="4">
    <source>
        <dbReference type="ARBA" id="ARBA00022679"/>
    </source>
</evidence>
<name>A0A1F7UVY8_9BACT</name>
<comment type="subunit">
    <text evidence="9">Homodimer.</text>
</comment>
<dbReference type="InterPro" id="IPR036320">
    <property type="entry name" value="Glycosyl_Trfase_fam3_N_dom_sf"/>
</dbReference>
<feature type="domain" description="Glycosyl transferase family 3" evidence="10">
    <location>
        <begin position="73"/>
        <end position="323"/>
    </location>
</feature>
<dbReference type="EMBL" id="MGEK01000021">
    <property type="protein sequence ID" value="OGL82453.1"/>
    <property type="molecule type" value="Genomic_DNA"/>
</dbReference>
<evidence type="ECO:0000313" key="12">
    <source>
        <dbReference type="EMBL" id="OGL82453.1"/>
    </source>
</evidence>
<dbReference type="Gene3D" id="1.20.970.10">
    <property type="entry name" value="Transferase, Pyrimidine Nucleoside Phosphorylase, Chain C"/>
    <property type="match status" value="1"/>
</dbReference>
<dbReference type="PANTHER" id="PTHR43285:SF2">
    <property type="entry name" value="ANTHRANILATE PHOSPHORIBOSYLTRANSFERASE"/>
    <property type="match status" value="1"/>
</dbReference>
<feature type="domain" description="Glycosyl transferase family 3 N-terminal" evidence="11">
    <location>
        <begin position="4"/>
        <end position="65"/>
    </location>
</feature>
<evidence type="ECO:0000256" key="7">
    <source>
        <dbReference type="ARBA" id="ARBA00052328"/>
    </source>
</evidence>
<protein>
    <recommendedName>
        <fullName evidence="9">Anthranilate phosphoribosyltransferase</fullName>
        <ecNumber evidence="9">2.4.2.18</ecNumber>
    </recommendedName>
</protein>
<feature type="binding site" evidence="9">
    <location>
        <position position="80"/>
    </location>
    <ligand>
        <name>5-phospho-alpha-D-ribose 1-diphosphate</name>
        <dbReference type="ChEBI" id="CHEBI:58017"/>
    </ligand>
</feature>
<accession>A0A1F7UVY8</accession>
<dbReference type="GO" id="GO:0000162">
    <property type="term" value="P:L-tryptophan biosynthetic process"/>
    <property type="evidence" value="ECO:0007669"/>
    <property type="project" value="UniProtKB-UniRule"/>
</dbReference>
<keyword evidence="9" id="KW-0479">Metal-binding</keyword>
<feature type="binding site" evidence="9">
    <location>
        <position position="225"/>
    </location>
    <ligand>
        <name>Mg(2+)</name>
        <dbReference type="ChEBI" id="CHEBI:18420"/>
        <label>2</label>
    </ligand>
</feature>
<comment type="similarity">
    <text evidence="8">In the C-terminal section; belongs to the anthranilate phosphoribosyltransferase family.</text>
</comment>
<dbReference type="InterPro" id="IPR035902">
    <property type="entry name" value="Nuc_phospho_transferase"/>
</dbReference>
<dbReference type="InterPro" id="IPR000312">
    <property type="entry name" value="Glycosyl_Trfase_fam3"/>
</dbReference>
<feature type="binding site" evidence="9">
    <location>
        <position position="111"/>
    </location>
    <ligand>
        <name>anthranilate</name>
        <dbReference type="ChEBI" id="CHEBI:16567"/>
        <label>1</label>
    </ligand>
</feature>
<dbReference type="SUPFAM" id="SSF47648">
    <property type="entry name" value="Nucleoside phosphorylase/phosphoribosyltransferase N-terminal domain"/>
    <property type="match status" value="1"/>
</dbReference>
<dbReference type="HAMAP" id="MF_00211">
    <property type="entry name" value="TrpD"/>
    <property type="match status" value="1"/>
</dbReference>
<evidence type="ECO:0000256" key="2">
    <source>
        <dbReference type="ARBA" id="ARBA00022605"/>
    </source>
</evidence>
<sequence>MMHDVLQKTILGQRLSELEAYTAMRNIMAGEATPSQIAKFLVALRRKGEAVEEITGFARAMREAAIKVHTKSYPLVDICGTGGDGLHTFNISTAAAFIAAGAGAKVAKHGNRAASSQCGSADVLEELGINIDLSSEHVARCIDEIGIGFLFARSFHPAMRHVASVRSELGVRTVFNILGPLMNPAGATRQVVGVFDQYLIKPIACVLNNLGVERALVVHGAGGLDEISTLGDTRIAEVRGGTIRYYTITPEEVGCHRATISDLRGHTRAQNASIVRECLNVVSGPRTEIAMLNAAAAIVVAGLAESMVDGFALARQSCSMGAAQNKLEALVTFSHRT</sequence>
<evidence type="ECO:0000313" key="13">
    <source>
        <dbReference type="Proteomes" id="UP000176846"/>
    </source>
</evidence>
<evidence type="ECO:0000259" key="10">
    <source>
        <dbReference type="Pfam" id="PF00591"/>
    </source>
</evidence>
<dbReference type="Pfam" id="PF02885">
    <property type="entry name" value="Glycos_trans_3N"/>
    <property type="match status" value="1"/>
</dbReference>
<evidence type="ECO:0000256" key="8">
    <source>
        <dbReference type="ARBA" id="ARBA00061188"/>
    </source>
</evidence>
<evidence type="ECO:0000256" key="1">
    <source>
        <dbReference type="ARBA" id="ARBA00004907"/>
    </source>
</evidence>
<dbReference type="GO" id="GO:0004048">
    <property type="term" value="F:anthranilate phosphoribosyltransferase activity"/>
    <property type="evidence" value="ECO:0007669"/>
    <property type="project" value="UniProtKB-UniRule"/>
</dbReference>
<comment type="caution">
    <text evidence="12">The sequence shown here is derived from an EMBL/GenBank/DDBJ whole genome shotgun (WGS) entry which is preliminary data.</text>
</comment>
<dbReference type="GO" id="GO:0005829">
    <property type="term" value="C:cytosol"/>
    <property type="evidence" value="ECO:0007669"/>
    <property type="project" value="TreeGrafter"/>
</dbReference>
<proteinExistence type="inferred from homology"/>
<dbReference type="EC" id="2.4.2.18" evidence="9"/>
<feature type="binding site" evidence="9">
    <location>
        <position position="80"/>
    </location>
    <ligand>
        <name>anthranilate</name>
        <dbReference type="ChEBI" id="CHEBI:16567"/>
        <label>1</label>
    </ligand>
</feature>
<keyword evidence="3 9" id="KW-0328">Glycosyltransferase</keyword>
<feature type="binding site" evidence="9">
    <location>
        <position position="120"/>
    </location>
    <ligand>
        <name>5-phospho-alpha-D-ribose 1-diphosphate</name>
        <dbReference type="ChEBI" id="CHEBI:58017"/>
    </ligand>
</feature>
<comment type="catalytic activity">
    <reaction evidence="7 9">
        <text>N-(5-phospho-beta-D-ribosyl)anthranilate + diphosphate = 5-phospho-alpha-D-ribose 1-diphosphate + anthranilate</text>
        <dbReference type="Rhea" id="RHEA:11768"/>
        <dbReference type="ChEBI" id="CHEBI:16567"/>
        <dbReference type="ChEBI" id="CHEBI:18277"/>
        <dbReference type="ChEBI" id="CHEBI:33019"/>
        <dbReference type="ChEBI" id="CHEBI:58017"/>
        <dbReference type="EC" id="2.4.2.18"/>
    </reaction>
</comment>
<dbReference type="GO" id="GO:0000287">
    <property type="term" value="F:magnesium ion binding"/>
    <property type="evidence" value="ECO:0007669"/>
    <property type="project" value="UniProtKB-UniRule"/>
</dbReference>
<organism evidence="12 13">
    <name type="scientific">Candidatus Uhrbacteria bacterium RIFCSPLOWO2_01_FULL_47_25</name>
    <dbReference type="NCBI Taxonomy" id="1802402"/>
    <lineage>
        <taxon>Bacteria</taxon>
        <taxon>Candidatus Uhriibacteriota</taxon>
    </lineage>
</organism>
<feature type="binding site" evidence="9">
    <location>
        <position position="226"/>
    </location>
    <ligand>
        <name>Mg(2+)</name>
        <dbReference type="ChEBI" id="CHEBI:18420"/>
        <label>1</label>
    </ligand>
</feature>
<evidence type="ECO:0000259" key="11">
    <source>
        <dbReference type="Pfam" id="PF02885"/>
    </source>
</evidence>
<dbReference type="SUPFAM" id="SSF52418">
    <property type="entry name" value="Nucleoside phosphorylase/phosphoribosyltransferase catalytic domain"/>
    <property type="match status" value="1"/>
</dbReference>
<dbReference type="Pfam" id="PF00591">
    <property type="entry name" value="Glycos_transf_3"/>
    <property type="match status" value="1"/>
</dbReference>
<dbReference type="UniPathway" id="UPA00035">
    <property type="reaction ID" value="UER00041"/>
</dbReference>
<dbReference type="InterPro" id="IPR005940">
    <property type="entry name" value="Anthranilate_Pribosyl_Tfrase"/>
</dbReference>
<keyword evidence="2 9" id="KW-0028">Amino-acid biosynthesis</keyword>
<dbReference type="InterPro" id="IPR017459">
    <property type="entry name" value="Glycosyl_Trfase_fam3_N_dom"/>
</dbReference>
<dbReference type="Gene3D" id="3.40.1030.10">
    <property type="entry name" value="Nucleoside phosphorylase/phosphoribosyltransferase catalytic domain"/>
    <property type="match status" value="1"/>
</dbReference>
<feature type="binding site" evidence="9">
    <location>
        <begin position="90"/>
        <end position="93"/>
    </location>
    <ligand>
        <name>5-phospho-alpha-D-ribose 1-diphosphate</name>
        <dbReference type="ChEBI" id="CHEBI:58017"/>
    </ligand>
</feature>
<keyword evidence="4 9" id="KW-0808">Transferase</keyword>
<comment type="cofactor">
    <cofactor evidence="9">
        <name>Mg(2+)</name>
        <dbReference type="ChEBI" id="CHEBI:18420"/>
    </cofactor>
    <text evidence="9">Binds 2 magnesium ions per monomer.</text>
</comment>
<evidence type="ECO:0000256" key="6">
    <source>
        <dbReference type="ARBA" id="ARBA00023141"/>
    </source>
</evidence>
<feature type="binding site" evidence="9">
    <location>
        <position position="166"/>
    </location>
    <ligand>
        <name>anthranilate</name>
        <dbReference type="ChEBI" id="CHEBI:16567"/>
        <label>2</label>
    </ligand>
</feature>
<dbReference type="FunFam" id="3.40.1030.10:FF:000002">
    <property type="entry name" value="Anthranilate phosphoribosyltransferase"/>
    <property type="match status" value="1"/>
</dbReference>
<gene>
    <name evidence="9" type="primary">trpD</name>
    <name evidence="12" type="ORF">A2936_01990</name>
</gene>
<dbReference type="NCBIfam" id="TIGR01245">
    <property type="entry name" value="trpD"/>
    <property type="match status" value="1"/>
</dbReference>